<dbReference type="Gene3D" id="3.40.190.10">
    <property type="entry name" value="Periplasmic binding protein-like II"/>
    <property type="match status" value="1"/>
</dbReference>
<dbReference type="Pfam" id="PF00126">
    <property type="entry name" value="HTH_1"/>
    <property type="match status" value="1"/>
</dbReference>
<dbReference type="InterPro" id="IPR024370">
    <property type="entry name" value="PBP_domain"/>
</dbReference>
<dbReference type="Pfam" id="PF12727">
    <property type="entry name" value="PBP_like"/>
    <property type="match status" value="1"/>
</dbReference>
<dbReference type="RefSeq" id="WP_092937219.1">
    <property type="nucleotide sequence ID" value="NZ_FONX01000001.1"/>
</dbReference>
<dbReference type="Proteomes" id="UP000199119">
    <property type="component" value="Unassembled WGS sequence"/>
</dbReference>
<dbReference type="OrthoDB" id="9805928at2"/>
<accession>A0A1I2A2A3</accession>
<dbReference type="SUPFAM" id="SSF46785">
    <property type="entry name" value="Winged helix' DNA-binding domain"/>
    <property type="match status" value="1"/>
</dbReference>
<feature type="domain" description="HTH lysR-type" evidence="1">
    <location>
        <begin position="24"/>
        <end position="80"/>
    </location>
</feature>
<dbReference type="SUPFAM" id="SSF53850">
    <property type="entry name" value="Periplasmic binding protein-like II"/>
    <property type="match status" value="1"/>
</dbReference>
<organism evidence="3 4">
    <name type="scientific">Paracidovorax wautersii</name>
    <dbReference type="NCBI Taxonomy" id="1177982"/>
    <lineage>
        <taxon>Bacteria</taxon>
        <taxon>Pseudomonadati</taxon>
        <taxon>Pseudomonadota</taxon>
        <taxon>Betaproteobacteria</taxon>
        <taxon>Burkholderiales</taxon>
        <taxon>Comamonadaceae</taxon>
        <taxon>Paracidovorax</taxon>
    </lineage>
</organism>
<keyword evidence="4" id="KW-1185">Reference proteome</keyword>
<dbReference type="STRING" id="1177982.SAMN04489711_101500"/>
<name>A0A1I2A2A3_9BURK</name>
<proteinExistence type="predicted"/>
<dbReference type="InterPro" id="IPR036390">
    <property type="entry name" value="WH_DNA-bd_sf"/>
</dbReference>
<dbReference type="GO" id="GO:0003700">
    <property type="term" value="F:DNA-binding transcription factor activity"/>
    <property type="evidence" value="ECO:0007669"/>
    <property type="project" value="InterPro"/>
</dbReference>
<gene>
    <name evidence="3" type="ORF">SAMN04489711_101500</name>
</gene>
<dbReference type="InterPro" id="IPR036388">
    <property type="entry name" value="WH-like_DNA-bd_sf"/>
</dbReference>
<dbReference type="PANTHER" id="PTHR38431:SF1">
    <property type="entry name" value="BLL2305 PROTEIN"/>
    <property type="match status" value="1"/>
</dbReference>
<evidence type="ECO:0000313" key="4">
    <source>
        <dbReference type="Proteomes" id="UP000199119"/>
    </source>
</evidence>
<dbReference type="AlphaFoldDB" id="A0A1I2A2A3"/>
<dbReference type="Gene3D" id="1.10.10.10">
    <property type="entry name" value="Winged helix-like DNA-binding domain superfamily/Winged helix DNA-binding domain"/>
    <property type="match status" value="1"/>
</dbReference>
<evidence type="ECO:0000259" key="1">
    <source>
        <dbReference type="Pfam" id="PF00126"/>
    </source>
</evidence>
<sequence>MHRVQLHYTLSRDAGDALIRNPLLDTLQAVAHQGSISAAARALDLSYRHVWGALKRWEDELGGELIVWGKGQSAQLSEFGTKLLWAERQAQARLAPQIEALRADLERAFAVAFDDRSHVLTLYASHDDALSVLRAHAASNAAGTAGGALHLDIRFTGSVDAIRALNEGRCTIAGFHTLEQPSPDSLAARTYQPLLQPGLHKIIGFARRTQGLIVARGNPLGLQSLADVARTGARFIHRPLGSGTRVLLGDLLAQAGLQPGDIGADAPDGELHVEPSHGALAQAIASGAADVGMGIELAARARGLDFVPLAQERYHLACLKSSLEQPATRALRDLLQTAAWQQRMAAMPGYAPMRCGEVLAMSRVLPWWSFPAARRRRSPPATGE</sequence>
<evidence type="ECO:0000313" key="3">
    <source>
        <dbReference type="EMBL" id="SFE37939.1"/>
    </source>
</evidence>
<protein>
    <submittedName>
        <fullName evidence="3">ModE molybdate transport repressor domain-containing protein</fullName>
    </submittedName>
</protein>
<dbReference type="InterPro" id="IPR000847">
    <property type="entry name" value="LysR_HTH_N"/>
</dbReference>
<evidence type="ECO:0000259" key="2">
    <source>
        <dbReference type="Pfam" id="PF12727"/>
    </source>
</evidence>
<reference evidence="4" key="1">
    <citation type="submission" date="2016-10" db="EMBL/GenBank/DDBJ databases">
        <authorList>
            <person name="Varghese N."/>
            <person name="Submissions S."/>
        </authorList>
    </citation>
    <scope>NUCLEOTIDE SEQUENCE [LARGE SCALE GENOMIC DNA]</scope>
    <source>
        <strain evidence="4">DSM 27981</strain>
    </source>
</reference>
<dbReference type="PANTHER" id="PTHR38431">
    <property type="entry name" value="BLL2305 PROTEIN"/>
    <property type="match status" value="1"/>
</dbReference>
<feature type="domain" description="PBP" evidence="2">
    <location>
        <begin position="147"/>
        <end position="336"/>
    </location>
</feature>
<dbReference type="EMBL" id="FONX01000001">
    <property type="protein sequence ID" value="SFE37939.1"/>
    <property type="molecule type" value="Genomic_DNA"/>
</dbReference>